<dbReference type="KEGG" id="drg:H9K76_12865"/>
<gene>
    <name evidence="2" type="ORF">H9K76_12865</name>
</gene>
<feature type="region of interest" description="Disordered" evidence="1">
    <location>
        <begin position="101"/>
        <end position="127"/>
    </location>
</feature>
<name>A0A7G9RIX3_9BURK</name>
<organism evidence="2 3">
    <name type="scientific">Diaphorobacter ruginosibacter</name>
    <dbReference type="NCBI Taxonomy" id="1715720"/>
    <lineage>
        <taxon>Bacteria</taxon>
        <taxon>Pseudomonadati</taxon>
        <taxon>Pseudomonadota</taxon>
        <taxon>Betaproteobacteria</taxon>
        <taxon>Burkholderiales</taxon>
        <taxon>Comamonadaceae</taxon>
        <taxon>Diaphorobacter</taxon>
    </lineage>
</organism>
<dbReference type="RefSeq" id="WP_187595821.1">
    <property type="nucleotide sequence ID" value="NZ_CP060714.1"/>
</dbReference>
<reference evidence="2 3" key="1">
    <citation type="submission" date="2020-08" db="EMBL/GenBank/DDBJ databases">
        <title>Genome sequence of Diaphorobacter ruginosibacter DSM 27467T.</title>
        <authorList>
            <person name="Hyun D.-W."/>
            <person name="Bae J.-W."/>
        </authorList>
    </citation>
    <scope>NUCLEOTIDE SEQUENCE [LARGE SCALE GENOMIC DNA]</scope>
    <source>
        <strain evidence="2 3">DSM 27467</strain>
    </source>
</reference>
<dbReference type="AlphaFoldDB" id="A0A7G9RIX3"/>
<dbReference type="Proteomes" id="UP000515811">
    <property type="component" value="Chromosome"/>
</dbReference>
<evidence type="ECO:0000313" key="2">
    <source>
        <dbReference type="EMBL" id="QNN55548.1"/>
    </source>
</evidence>
<dbReference type="EMBL" id="CP060714">
    <property type="protein sequence ID" value="QNN55548.1"/>
    <property type="molecule type" value="Genomic_DNA"/>
</dbReference>
<proteinExistence type="predicted"/>
<protein>
    <submittedName>
        <fullName evidence="2">Uncharacterized protein</fullName>
    </submittedName>
</protein>
<evidence type="ECO:0000313" key="3">
    <source>
        <dbReference type="Proteomes" id="UP000515811"/>
    </source>
</evidence>
<accession>A0A7G9RIX3</accession>
<sequence>MFRWVIALISAYFILGLGVSAYGATPKTALQSQAAHSMVNAVAHDAAECADTLDAHTSTADSTFPSSPLQLVLDDLVVDLPDLLDPPRMFSPGDSLRVRPHVARLVPPHSPSLKRRPKPPKAPYTLA</sequence>
<keyword evidence="3" id="KW-1185">Reference proteome</keyword>
<evidence type="ECO:0000256" key="1">
    <source>
        <dbReference type="SAM" id="MobiDB-lite"/>
    </source>
</evidence>